<dbReference type="InterPro" id="IPR025427">
    <property type="entry name" value="DUF4160"/>
</dbReference>
<keyword evidence="2" id="KW-1185">Reference proteome</keyword>
<evidence type="ECO:0008006" key="3">
    <source>
        <dbReference type="Google" id="ProtNLM"/>
    </source>
</evidence>
<dbReference type="OrthoDB" id="122670at2"/>
<sequence>MGSLRFDGVRFFVYVDDHPPPHVHAKYAETEAVLDLLPDSGIAISSRPFAIDPPNAKASDLKKILKVARDHEAVLRELWQSIHGGK</sequence>
<name>A0A239IRU8_9BACT</name>
<gene>
    <name evidence="1" type="ORF">SAMN05421770_103199</name>
</gene>
<dbReference type="Pfam" id="PF13711">
    <property type="entry name" value="DUF4160"/>
    <property type="match status" value="1"/>
</dbReference>
<dbReference type="EMBL" id="FZOU01000003">
    <property type="protein sequence ID" value="SNS95134.1"/>
    <property type="molecule type" value="Genomic_DNA"/>
</dbReference>
<organism evidence="1 2">
    <name type="scientific">Granulicella rosea</name>
    <dbReference type="NCBI Taxonomy" id="474952"/>
    <lineage>
        <taxon>Bacteria</taxon>
        <taxon>Pseudomonadati</taxon>
        <taxon>Acidobacteriota</taxon>
        <taxon>Terriglobia</taxon>
        <taxon>Terriglobales</taxon>
        <taxon>Acidobacteriaceae</taxon>
        <taxon>Granulicella</taxon>
    </lineage>
</organism>
<accession>A0A239IRU8</accession>
<reference evidence="1 2" key="1">
    <citation type="submission" date="2017-06" db="EMBL/GenBank/DDBJ databases">
        <authorList>
            <person name="Kim H.J."/>
            <person name="Triplett B.A."/>
        </authorList>
    </citation>
    <scope>NUCLEOTIDE SEQUENCE [LARGE SCALE GENOMIC DNA]</scope>
    <source>
        <strain evidence="1 2">DSM 18704</strain>
    </source>
</reference>
<proteinExistence type="predicted"/>
<evidence type="ECO:0000313" key="2">
    <source>
        <dbReference type="Proteomes" id="UP000198356"/>
    </source>
</evidence>
<dbReference type="RefSeq" id="WP_089408317.1">
    <property type="nucleotide sequence ID" value="NZ_FZOU01000003.1"/>
</dbReference>
<dbReference type="AlphaFoldDB" id="A0A239IRU8"/>
<protein>
    <recommendedName>
        <fullName evidence="3">DUF4160 domain-containing protein</fullName>
    </recommendedName>
</protein>
<evidence type="ECO:0000313" key="1">
    <source>
        <dbReference type="EMBL" id="SNS95134.1"/>
    </source>
</evidence>
<dbReference type="Proteomes" id="UP000198356">
    <property type="component" value="Unassembled WGS sequence"/>
</dbReference>